<dbReference type="Proteomes" id="UP000176614">
    <property type="component" value="Unassembled WGS sequence"/>
</dbReference>
<name>A0A1F4VZ21_UNCKA</name>
<proteinExistence type="predicted"/>
<dbReference type="AlphaFoldDB" id="A0A1F4VZ21"/>
<sequence length="267" mass="30832">MFRLPEAEEINLLDAKARINFDSIINTRKYTVKDSTMTYRQANSMASDNMLPEDKDRDNGWRKFSLKELIYIELVLSLKKLGLKHSQLRNVWDSFFNPYDDAKKEKRLWREISDDVIALVMGHIDMILTITAGGEVSYIHPVFFTREYPTEEPFVFVSMSDTVNKVAKRIGKEGFTPKATLDSIYHILTTKEEKALALIRNGEFRTIKLTKKDGEIELIHAEQMNKSDNITIKAIEEVISTGKYQKITITQKDGKLVNLTQEVMMKV</sequence>
<organism evidence="1 2">
    <name type="scientific">candidate division WWE3 bacterium RIFOXYA2_FULL_46_9</name>
    <dbReference type="NCBI Taxonomy" id="1802636"/>
    <lineage>
        <taxon>Bacteria</taxon>
        <taxon>Katanobacteria</taxon>
    </lineage>
</organism>
<protein>
    <recommendedName>
        <fullName evidence="3">HTH merR-type domain-containing protein</fullName>
    </recommendedName>
</protein>
<evidence type="ECO:0000313" key="1">
    <source>
        <dbReference type="EMBL" id="OGC62325.1"/>
    </source>
</evidence>
<accession>A0A1F4VZ21</accession>
<evidence type="ECO:0000313" key="2">
    <source>
        <dbReference type="Proteomes" id="UP000176614"/>
    </source>
</evidence>
<dbReference type="EMBL" id="MEVT01000021">
    <property type="protein sequence ID" value="OGC62325.1"/>
    <property type="molecule type" value="Genomic_DNA"/>
</dbReference>
<evidence type="ECO:0008006" key="3">
    <source>
        <dbReference type="Google" id="ProtNLM"/>
    </source>
</evidence>
<reference evidence="1 2" key="1">
    <citation type="journal article" date="2016" name="Nat. Commun.">
        <title>Thousands of microbial genomes shed light on interconnected biogeochemical processes in an aquifer system.</title>
        <authorList>
            <person name="Anantharaman K."/>
            <person name="Brown C.T."/>
            <person name="Hug L.A."/>
            <person name="Sharon I."/>
            <person name="Castelle C.J."/>
            <person name="Probst A.J."/>
            <person name="Thomas B.C."/>
            <person name="Singh A."/>
            <person name="Wilkins M.J."/>
            <person name="Karaoz U."/>
            <person name="Brodie E.L."/>
            <person name="Williams K.H."/>
            <person name="Hubbard S.S."/>
            <person name="Banfield J.F."/>
        </authorList>
    </citation>
    <scope>NUCLEOTIDE SEQUENCE [LARGE SCALE GENOMIC DNA]</scope>
</reference>
<comment type="caution">
    <text evidence="1">The sequence shown here is derived from an EMBL/GenBank/DDBJ whole genome shotgun (WGS) entry which is preliminary data.</text>
</comment>
<gene>
    <name evidence="1" type="ORF">A2264_02045</name>
</gene>